<name>A0A381RN85_9ZZZZ</name>
<protein>
    <submittedName>
        <fullName evidence="1">Uncharacterized protein</fullName>
    </submittedName>
</protein>
<accession>A0A381RN85</accession>
<evidence type="ECO:0000313" key="1">
    <source>
        <dbReference type="EMBL" id="SUZ92681.1"/>
    </source>
</evidence>
<gene>
    <name evidence="1" type="ORF">METZ01_LOCUS45535</name>
</gene>
<organism evidence="1">
    <name type="scientific">marine metagenome</name>
    <dbReference type="NCBI Taxonomy" id="408172"/>
    <lineage>
        <taxon>unclassified sequences</taxon>
        <taxon>metagenomes</taxon>
        <taxon>ecological metagenomes</taxon>
    </lineage>
</organism>
<dbReference type="AlphaFoldDB" id="A0A381RN85"/>
<proteinExistence type="predicted"/>
<dbReference type="EMBL" id="UINC01002080">
    <property type="protein sequence ID" value="SUZ92681.1"/>
    <property type="molecule type" value="Genomic_DNA"/>
</dbReference>
<sequence>MVFWIVLLMIEMEDYSIGKGWLIGSLEIDLFLQ</sequence>
<reference evidence="1" key="1">
    <citation type="submission" date="2018-05" db="EMBL/GenBank/DDBJ databases">
        <authorList>
            <person name="Lanie J.A."/>
            <person name="Ng W.-L."/>
            <person name="Kazmierczak K.M."/>
            <person name="Andrzejewski T.M."/>
            <person name="Davidsen T.M."/>
            <person name="Wayne K.J."/>
            <person name="Tettelin H."/>
            <person name="Glass J.I."/>
            <person name="Rusch D."/>
            <person name="Podicherti R."/>
            <person name="Tsui H.-C.T."/>
            <person name="Winkler M.E."/>
        </authorList>
    </citation>
    <scope>NUCLEOTIDE SEQUENCE</scope>
</reference>